<accession>A0A8S5U1K7</accession>
<evidence type="ECO:0000313" key="1">
    <source>
        <dbReference type="EMBL" id="DAF88339.1"/>
    </source>
</evidence>
<protein>
    <submittedName>
        <fullName evidence="1">Uncharacterized protein</fullName>
    </submittedName>
</protein>
<dbReference type="EMBL" id="BK015984">
    <property type="protein sequence ID" value="DAF88339.1"/>
    <property type="molecule type" value="Genomic_DNA"/>
</dbReference>
<proteinExistence type="predicted"/>
<organism evidence="1">
    <name type="scientific">Myoviridae sp. ctu3o5</name>
    <dbReference type="NCBI Taxonomy" id="2825198"/>
    <lineage>
        <taxon>Viruses</taxon>
        <taxon>Duplodnaviria</taxon>
        <taxon>Heunggongvirae</taxon>
        <taxon>Uroviricota</taxon>
        <taxon>Caudoviricetes</taxon>
    </lineage>
</organism>
<name>A0A8S5U1K7_9CAUD</name>
<sequence>MIYYTTLQDILEEAGLHHVENGVGLNGAVDGVNKVFTTDRKPITDRNFDDTVTVDDFVVFVDGTPVKAVKVDPAFGVIELEKAPKADSVVTIDYSYASVSLRVVEKARLAAMEWINKNMSAIDPCAPYNREEGKPIPGKVAELCMNYAAARLLIREYGYNQDIEGTSKDGYKRLETVKEDLQEFMKSGGVCGESSSDSTIGLGSISAYCDDDLFGRFSGISRIHGDRCYERED</sequence>
<reference evidence="1" key="1">
    <citation type="journal article" date="2021" name="Proc. Natl. Acad. Sci. U.S.A.">
        <title>A Catalog of Tens of Thousands of Viruses from Human Metagenomes Reveals Hidden Associations with Chronic Diseases.</title>
        <authorList>
            <person name="Tisza M.J."/>
            <person name="Buck C.B."/>
        </authorList>
    </citation>
    <scope>NUCLEOTIDE SEQUENCE</scope>
    <source>
        <strain evidence="1">Ctu3o5</strain>
    </source>
</reference>